<dbReference type="PANTHER" id="PTHR35936">
    <property type="entry name" value="MEMBRANE-BOUND LYTIC MUREIN TRANSGLYCOSYLASE F"/>
    <property type="match status" value="1"/>
</dbReference>
<sequence>MTRRTNVKKHIAMLTLAALAAFATPAFAQDKIIVGAYAANPPWEFKNDSGAFEGFEVDVATEAAKRIGKEVEFQELGFQALFAATSSGRIDFAISSISINNDRLQSQSFTQPYYDSDGTIVGLAASPVTTLEDLKGKVIGVVAATTGEAWANENAEALGIAEVRSYAAQQDLLLDVQNGRIEGGAGELAGFQYAISKIPALKILVRIPTGERFAMMAKKDLPILGEINDAISAMKEDGTLAAIHEKWFGVAPDAGTSTVTVMPLPAAE</sequence>
<dbReference type="PANTHER" id="PTHR35936:SF17">
    <property type="entry name" value="ARGININE-BINDING EXTRACELLULAR PROTEIN ARTP"/>
    <property type="match status" value="1"/>
</dbReference>
<dbReference type="InterPro" id="IPR018313">
    <property type="entry name" value="SBP_3_CS"/>
</dbReference>
<dbReference type="GO" id="GO:0015276">
    <property type="term" value="F:ligand-gated monoatomic ion channel activity"/>
    <property type="evidence" value="ECO:0007669"/>
    <property type="project" value="InterPro"/>
</dbReference>
<evidence type="ECO:0000256" key="5">
    <source>
        <dbReference type="SAM" id="SignalP"/>
    </source>
</evidence>
<dbReference type="GO" id="GO:0016020">
    <property type="term" value="C:membrane"/>
    <property type="evidence" value="ECO:0007669"/>
    <property type="project" value="InterPro"/>
</dbReference>
<protein>
    <submittedName>
        <fullName evidence="8">ABC transporter substrate-binding protein</fullName>
    </submittedName>
</protein>
<comment type="subcellular location">
    <subcellularLocation>
        <location evidence="1">Cell envelope</location>
    </subcellularLocation>
</comment>
<dbReference type="SMART" id="SM00062">
    <property type="entry name" value="PBPb"/>
    <property type="match status" value="1"/>
</dbReference>
<organism evidence="8 9">
    <name type="scientific">Devosia limi DSM 17137</name>
    <dbReference type="NCBI Taxonomy" id="1121477"/>
    <lineage>
        <taxon>Bacteria</taxon>
        <taxon>Pseudomonadati</taxon>
        <taxon>Pseudomonadota</taxon>
        <taxon>Alphaproteobacteria</taxon>
        <taxon>Hyphomicrobiales</taxon>
        <taxon>Devosiaceae</taxon>
        <taxon>Devosia</taxon>
    </lineage>
</organism>
<accession>A0A0F5LGK3</accession>
<keyword evidence="9" id="KW-1185">Reference proteome</keyword>
<evidence type="ECO:0000256" key="1">
    <source>
        <dbReference type="ARBA" id="ARBA00004196"/>
    </source>
</evidence>
<dbReference type="GO" id="GO:0030313">
    <property type="term" value="C:cell envelope"/>
    <property type="evidence" value="ECO:0007669"/>
    <property type="project" value="UniProtKB-SubCell"/>
</dbReference>
<dbReference type="STRING" id="1121477.SAMN02745223_00494"/>
<dbReference type="EMBL" id="LAJF01000101">
    <property type="protein sequence ID" value="KKB80692.1"/>
    <property type="molecule type" value="Genomic_DNA"/>
</dbReference>
<evidence type="ECO:0000313" key="8">
    <source>
        <dbReference type="EMBL" id="KKB80692.1"/>
    </source>
</evidence>
<dbReference type="PATRIC" id="fig|1121477.3.peg.144"/>
<comment type="similarity">
    <text evidence="2 4">Belongs to the bacterial solute-binding protein 3 family.</text>
</comment>
<dbReference type="CDD" id="cd13530">
    <property type="entry name" value="PBP2_peptides_like"/>
    <property type="match status" value="1"/>
</dbReference>
<gene>
    <name evidence="8" type="ORF">VW29_16980</name>
</gene>
<dbReference type="SUPFAM" id="SSF53850">
    <property type="entry name" value="Periplasmic binding protein-like II"/>
    <property type="match status" value="1"/>
</dbReference>
<dbReference type="SMART" id="SM00079">
    <property type="entry name" value="PBPe"/>
    <property type="match status" value="1"/>
</dbReference>
<feature type="domain" description="Ionotropic glutamate receptor C-terminal" evidence="7">
    <location>
        <begin position="31"/>
        <end position="250"/>
    </location>
</feature>
<dbReference type="Proteomes" id="UP000033608">
    <property type="component" value="Unassembled WGS sequence"/>
</dbReference>
<dbReference type="Gene3D" id="3.40.190.10">
    <property type="entry name" value="Periplasmic binding protein-like II"/>
    <property type="match status" value="2"/>
</dbReference>
<dbReference type="InterPro" id="IPR001638">
    <property type="entry name" value="Solute-binding_3/MltF_N"/>
</dbReference>
<feature type="domain" description="Solute-binding protein family 3/N-terminal" evidence="6">
    <location>
        <begin position="31"/>
        <end position="251"/>
    </location>
</feature>
<feature type="signal peptide" evidence="5">
    <location>
        <begin position="1"/>
        <end position="28"/>
    </location>
</feature>
<comment type="caution">
    <text evidence="8">The sequence shown here is derived from an EMBL/GenBank/DDBJ whole genome shotgun (WGS) entry which is preliminary data.</text>
</comment>
<evidence type="ECO:0000256" key="3">
    <source>
        <dbReference type="ARBA" id="ARBA00022729"/>
    </source>
</evidence>
<evidence type="ECO:0000256" key="2">
    <source>
        <dbReference type="ARBA" id="ARBA00010333"/>
    </source>
</evidence>
<evidence type="ECO:0000256" key="4">
    <source>
        <dbReference type="RuleBase" id="RU003744"/>
    </source>
</evidence>
<keyword evidence="3 5" id="KW-0732">Signal</keyword>
<evidence type="ECO:0000259" key="7">
    <source>
        <dbReference type="SMART" id="SM00079"/>
    </source>
</evidence>
<dbReference type="Pfam" id="PF00497">
    <property type="entry name" value="SBP_bac_3"/>
    <property type="match status" value="1"/>
</dbReference>
<name>A0A0F5LGK3_9HYPH</name>
<dbReference type="AlphaFoldDB" id="A0A0F5LGK3"/>
<proteinExistence type="inferred from homology"/>
<dbReference type="RefSeq" id="WP_046136452.1">
    <property type="nucleotide sequence ID" value="NZ_FQVC01000001.1"/>
</dbReference>
<dbReference type="PROSITE" id="PS01039">
    <property type="entry name" value="SBP_BACTERIAL_3"/>
    <property type="match status" value="1"/>
</dbReference>
<dbReference type="InterPro" id="IPR001320">
    <property type="entry name" value="Iontro_rcpt_C"/>
</dbReference>
<evidence type="ECO:0000259" key="6">
    <source>
        <dbReference type="SMART" id="SM00062"/>
    </source>
</evidence>
<evidence type="ECO:0000313" key="9">
    <source>
        <dbReference type="Proteomes" id="UP000033608"/>
    </source>
</evidence>
<feature type="chain" id="PRO_5002491902" evidence="5">
    <location>
        <begin position="29"/>
        <end position="268"/>
    </location>
</feature>
<reference evidence="8 9" key="1">
    <citation type="submission" date="2015-03" db="EMBL/GenBank/DDBJ databases">
        <authorList>
            <person name="Hassan Y.I."/>
            <person name="Lepp D."/>
            <person name="Zhou T."/>
        </authorList>
    </citation>
    <scope>NUCLEOTIDE SEQUENCE [LARGE SCALE GENOMIC DNA]</scope>
    <source>
        <strain evidence="8 9">DSM 17137</strain>
    </source>
</reference>